<feature type="coiled-coil region" evidence="4">
    <location>
        <begin position="217"/>
        <end position="279"/>
    </location>
</feature>
<dbReference type="InterPro" id="IPR001841">
    <property type="entry name" value="Znf_RING"/>
</dbReference>
<feature type="region of interest" description="Disordered" evidence="5">
    <location>
        <begin position="140"/>
        <end position="169"/>
    </location>
</feature>
<feature type="region of interest" description="Disordered" evidence="5">
    <location>
        <begin position="418"/>
        <end position="442"/>
    </location>
</feature>
<dbReference type="EMBL" id="MTYJ01000053">
    <property type="protein sequence ID" value="OQV18105.1"/>
    <property type="molecule type" value="Genomic_DNA"/>
</dbReference>
<keyword evidence="8" id="KW-1185">Reference proteome</keyword>
<keyword evidence="1 3" id="KW-0479">Metal-binding</keyword>
<evidence type="ECO:0000259" key="6">
    <source>
        <dbReference type="PROSITE" id="PS50089"/>
    </source>
</evidence>
<evidence type="ECO:0000256" key="4">
    <source>
        <dbReference type="SAM" id="Coils"/>
    </source>
</evidence>
<feature type="compositionally biased region" description="Basic and acidic residues" evidence="5">
    <location>
        <begin position="433"/>
        <end position="442"/>
    </location>
</feature>
<evidence type="ECO:0000256" key="5">
    <source>
        <dbReference type="SAM" id="MobiDB-lite"/>
    </source>
</evidence>
<sequence>MGFECSICLGCHPHPDGYASVRCGHIFHDFCIKKWLDTGTLCPECRGPARVGEIRKVFLKLASAAQLAGNASFSCGGVAGLSPEQETANWIDKYEAKDLRCQELQRELADLRTLEEKLTAESAKNAESVRQYQEAHKKLQSRVKDSQECERMEKQLRKQAEKERNDAKKELDGLRNMNQQLTWVKTMIHGSAEDTDNLLAESTVHNGNFEVVRRTMAASMVALKSELEKNRKALLEEKKSWAAEENRLLAEVKEQRDLVRSLEAEKSEWNEERSRLKTKISAMTRMLEAKPGLPQTQVKRIMAESPAPLDLLSSPLAATTSSSNAYLTPTALPASQRPRMPCLPAPHSPVADSWKGTKKPEDVGPLNLGKMAGRLFNIPPAKPRIHKSLFGTNTPSPIVQHPVTDLDIDFENFRPSQPKKTAVALPQQKRRKISFEERFDPE</sequence>
<evidence type="ECO:0000313" key="7">
    <source>
        <dbReference type="EMBL" id="OQV18105.1"/>
    </source>
</evidence>
<accession>A0A1W0WSC9</accession>
<dbReference type="GO" id="GO:0090734">
    <property type="term" value="C:site of DNA damage"/>
    <property type="evidence" value="ECO:0007669"/>
    <property type="project" value="TreeGrafter"/>
</dbReference>
<reference evidence="8" key="1">
    <citation type="submission" date="2017-01" db="EMBL/GenBank/DDBJ databases">
        <title>Comparative genomics of anhydrobiosis in the tardigrade Hypsibius dujardini.</title>
        <authorList>
            <person name="Yoshida Y."/>
            <person name="Koutsovoulos G."/>
            <person name="Laetsch D."/>
            <person name="Stevens L."/>
            <person name="Kumar S."/>
            <person name="Horikawa D."/>
            <person name="Ishino K."/>
            <person name="Komine S."/>
            <person name="Tomita M."/>
            <person name="Blaxter M."/>
            <person name="Arakawa K."/>
        </authorList>
    </citation>
    <scope>NUCLEOTIDE SEQUENCE [LARGE SCALE GENOMIC DNA]</scope>
    <source>
        <strain evidence="8">Z151</strain>
    </source>
</reference>
<evidence type="ECO:0000256" key="3">
    <source>
        <dbReference type="PROSITE-ProRule" id="PRU00175"/>
    </source>
</evidence>
<organism evidence="7 8">
    <name type="scientific">Hypsibius exemplaris</name>
    <name type="common">Freshwater tardigrade</name>
    <dbReference type="NCBI Taxonomy" id="2072580"/>
    <lineage>
        <taxon>Eukaryota</taxon>
        <taxon>Metazoa</taxon>
        <taxon>Ecdysozoa</taxon>
        <taxon>Tardigrada</taxon>
        <taxon>Eutardigrada</taxon>
        <taxon>Parachela</taxon>
        <taxon>Hypsibioidea</taxon>
        <taxon>Hypsibiidae</taxon>
        <taxon>Hypsibius</taxon>
    </lineage>
</organism>
<dbReference type="InterPro" id="IPR013083">
    <property type="entry name" value="Znf_RING/FYVE/PHD"/>
</dbReference>
<dbReference type="Pfam" id="PF13639">
    <property type="entry name" value="zf-RING_2"/>
    <property type="match status" value="1"/>
</dbReference>
<name>A0A1W0WSC9_HYPEX</name>
<dbReference type="GO" id="GO:0005634">
    <property type="term" value="C:nucleus"/>
    <property type="evidence" value="ECO:0007669"/>
    <property type="project" value="TreeGrafter"/>
</dbReference>
<dbReference type="SUPFAM" id="SSF57850">
    <property type="entry name" value="RING/U-box"/>
    <property type="match status" value="1"/>
</dbReference>
<keyword evidence="2" id="KW-0862">Zinc</keyword>
<dbReference type="Gene3D" id="3.30.40.10">
    <property type="entry name" value="Zinc/RING finger domain, C3HC4 (zinc finger)"/>
    <property type="match status" value="1"/>
</dbReference>
<dbReference type="GO" id="GO:0008270">
    <property type="term" value="F:zinc ion binding"/>
    <property type="evidence" value="ECO:0007669"/>
    <property type="project" value="UniProtKB-KW"/>
</dbReference>
<dbReference type="GO" id="GO:0061630">
    <property type="term" value="F:ubiquitin protein ligase activity"/>
    <property type="evidence" value="ECO:0007669"/>
    <property type="project" value="TreeGrafter"/>
</dbReference>
<dbReference type="InterPro" id="IPR052639">
    <property type="entry name" value="TRAIP_ubiq-protein_ligase"/>
</dbReference>
<evidence type="ECO:0000256" key="2">
    <source>
        <dbReference type="ARBA" id="ARBA00022833"/>
    </source>
</evidence>
<dbReference type="PANTHER" id="PTHR46569">
    <property type="entry name" value="E3 UBIQUITIN-PROTEIN LIGASE TRAIP"/>
    <property type="match status" value="1"/>
</dbReference>
<protein>
    <recommendedName>
        <fullName evidence="6">RING-type domain-containing protein</fullName>
    </recommendedName>
</protein>
<dbReference type="AlphaFoldDB" id="A0A1W0WSC9"/>
<dbReference type="GO" id="GO:0016567">
    <property type="term" value="P:protein ubiquitination"/>
    <property type="evidence" value="ECO:0007669"/>
    <property type="project" value="TreeGrafter"/>
</dbReference>
<feature type="domain" description="RING-type" evidence="6">
    <location>
        <begin position="5"/>
        <end position="46"/>
    </location>
</feature>
<dbReference type="GO" id="GO:0031297">
    <property type="term" value="P:replication fork processing"/>
    <property type="evidence" value="ECO:0007669"/>
    <property type="project" value="TreeGrafter"/>
</dbReference>
<dbReference type="Proteomes" id="UP000192578">
    <property type="component" value="Unassembled WGS sequence"/>
</dbReference>
<evidence type="ECO:0000313" key="8">
    <source>
        <dbReference type="Proteomes" id="UP000192578"/>
    </source>
</evidence>
<dbReference type="OrthoDB" id="8062037at2759"/>
<dbReference type="PROSITE" id="PS50089">
    <property type="entry name" value="ZF_RING_2"/>
    <property type="match status" value="1"/>
</dbReference>
<dbReference type="SMART" id="SM00184">
    <property type="entry name" value="RING"/>
    <property type="match status" value="1"/>
</dbReference>
<gene>
    <name evidence="7" type="ORF">BV898_07875</name>
</gene>
<keyword evidence="1 3" id="KW-0863">Zinc-finger</keyword>
<comment type="caution">
    <text evidence="7">The sequence shown here is derived from an EMBL/GenBank/DDBJ whole genome shotgun (WGS) entry which is preliminary data.</text>
</comment>
<evidence type="ECO:0000256" key="1">
    <source>
        <dbReference type="ARBA" id="ARBA00022771"/>
    </source>
</evidence>
<keyword evidence="4" id="KW-0175">Coiled coil</keyword>
<dbReference type="PANTHER" id="PTHR46569:SF1">
    <property type="entry name" value="E3 UBIQUITIN-PROTEIN LIGASE RFWD3-RELATED"/>
    <property type="match status" value="1"/>
</dbReference>
<proteinExistence type="predicted"/>